<feature type="coiled-coil region" evidence="7">
    <location>
        <begin position="66"/>
        <end position="93"/>
    </location>
</feature>
<dbReference type="STRING" id="1051890.A0A3N4LYW7"/>
<feature type="compositionally biased region" description="Polar residues" evidence="8">
    <location>
        <begin position="44"/>
        <end position="58"/>
    </location>
</feature>
<evidence type="ECO:0000256" key="6">
    <source>
        <dbReference type="RuleBase" id="RU365038"/>
    </source>
</evidence>
<feature type="domain" description="BRE1-like coiled-coil containing" evidence="9">
    <location>
        <begin position="89"/>
        <end position="236"/>
    </location>
</feature>
<dbReference type="GO" id="GO:0061630">
    <property type="term" value="F:ubiquitin protein ligase activity"/>
    <property type="evidence" value="ECO:0007669"/>
    <property type="project" value="UniProtKB-EC"/>
</dbReference>
<dbReference type="GO" id="GO:0033503">
    <property type="term" value="C:HULC complex"/>
    <property type="evidence" value="ECO:0007669"/>
    <property type="project" value="TreeGrafter"/>
</dbReference>
<dbReference type="FunCoup" id="A0A3N4LYW7">
    <property type="interactions" value="889"/>
</dbReference>
<comment type="catalytic activity">
    <reaction evidence="6">
        <text>S-ubiquitinyl-[E2 ubiquitin-conjugating enzyme]-L-cysteine + [acceptor protein]-L-lysine = [E2 ubiquitin-conjugating enzyme]-L-cysteine + N(6)-ubiquitinyl-[acceptor protein]-L-lysine.</text>
        <dbReference type="EC" id="2.3.2.27"/>
    </reaction>
</comment>
<keyword evidence="6 7" id="KW-0175">Coiled coil</keyword>
<feature type="region of interest" description="Disordered" evidence="8">
    <location>
        <begin position="19"/>
        <end position="58"/>
    </location>
</feature>
<feature type="coiled-coil region" evidence="7">
    <location>
        <begin position="191"/>
        <end position="239"/>
    </location>
</feature>
<keyword evidence="11" id="KW-1185">Reference proteome</keyword>
<protein>
    <recommendedName>
        <fullName evidence="6">E3 ubiquitin protein ligase</fullName>
        <ecNumber evidence="6">2.3.2.27</ecNumber>
    </recommendedName>
</protein>
<keyword evidence="6" id="KW-0833">Ubl conjugation pathway</keyword>
<evidence type="ECO:0000256" key="7">
    <source>
        <dbReference type="SAM" id="Coils"/>
    </source>
</evidence>
<comment type="subcellular location">
    <subcellularLocation>
        <location evidence="1 6">Nucleus</location>
    </subcellularLocation>
</comment>
<dbReference type="PANTHER" id="PTHR23163:SF0">
    <property type="entry name" value="E3 UBIQUITIN-PROTEIN LIGASE BRE1"/>
    <property type="match status" value="1"/>
</dbReference>
<feature type="compositionally biased region" description="Polar residues" evidence="8">
    <location>
        <begin position="248"/>
        <end position="266"/>
    </location>
</feature>
<dbReference type="AlphaFoldDB" id="A0A3N4LYW7"/>
<evidence type="ECO:0000313" key="10">
    <source>
        <dbReference type="EMBL" id="RPB26779.1"/>
    </source>
</evidence>
<evidence type="ECO:0000259" key="9">
    <source>
        <dbReference type="Pfam" id="PF26095"/>
    </source>
</evidence>
<evidence type="ECO:0000256" key="3">
    <source>
        <dbReference type="ARBA" id="ARBA00022771"/>
    </source>
</evidence>
<dbReference type="Pfam" id="PF08647">
    <property type="entry name" value="BRE1"/>
    <property type="match status" value="1"/>
</dbReference>
<dbReference type="UniPathway" id="UPA00143"/>
<feature type="compositionally biased region" description="Basic and acidic residues" evidence="8">
    <location>
        <begin position="19"/>
        <end position="31"/>
    </location>
</feature>
<feature type="coiled-coil region" evidence="7">
    <location>
        <begin position="290"/>
        <end position="576"/>
    </location>
</feature>
<keyword evidence="6" id="KW-0156">Chromatin regulator</keyword>
<feature type="region of interest" description="Disordered" evidence="8">
    <location>
        <begin position="246"/>
        <end position="266"/>
    </location>
</feature>
<evidence type="ECO:0000256" key="2">
    <source>
        <dbReference type="ARBA" id="ARBA00022723"/>
    </source>
</evidence>
<evidence type="ECO:0000256" key="8">
    <source>
        <dbReference type="SAM" id="MobiDB-lite"/>
    </source>
</evidence>
<dbReference type="EMBL" id="ML121533">
    <property type="protein sequence ID" value="RPB26779.1"/>
    <property type="molecule type" value="Genomic_DNA"/>
</dbReference>
<organism evidence="10 11">
    <name type="scientific">Terfezia boudieri ATCC MYA-4762</name>
    <dbReference type="NCBI Taxonomy" id="1051890"/>
    <lineage>
        <taxon>Eukaryota</taxon>
        <taxon>Fungi</taxon>
        <taxon>Dikarya</taxon>
        <taxon>Ascomycota</taxon>
        <taxon>Pezizomycotina</taxon>
        <taxon>Pezizomycetes</taxon>
        <taxon>Pezizales</taxon>
        <taxon>Pezizaceae</taxon>
        <taxon>Terfezia</taxon>
    </lineage>
</organism>
<name>A0A3N4LYW7_9PEZI</name>
<keyword evidence="3 6" id="KW-0863">Zinc-finger</keyword>
<dbReference type="InterPro" id="IPR013956">
    <property type="entry name" value="E3_ubiquit_lig_Bre1"/>
</dbReference>
<reference evidence="10 11" key="1">
    <citation type="journal article" date="2018" name="Nat. Ecol. Evol.">
        <title>Pezizomycetes genomes reveal the molecular basis of ectomycorrhizal truffle lifestyle.</title>
        <authorList>
            <person name="Murat C."/>
            <person name="Payen T."/>
            <person name="Noel B."/>
            <person name="Kuo A."/>
            <person name="Morin E."/>
            <person name="Chen J."/>
            <person name="Kohler A."/>
            <person name="Krizsan K."/>
            <person name="Balestrini R."/>
            <person name="Da Silva C."/>
            <person name="Montanini B."/>
            <person name="Hainaut M."/>
            <person name="Levati E."/>
            <person name="Barry K.W."/>
            <person name="Belfiori B."/>
            <person name="Cichocki N."/>
            <person name="Clum A."/>
            <person name="Dockter R.B."/>
            <person name="Fauchery L."/>
            <person name="Guy J."/>
            <person name="Iotti M."/>
            <person name="Le Tacon F."/>
            <person name="Lindquist E.A."/>
            <person name="Lipzen A."/>
            <person name="Malagnac F."/>
            <person name="Mello A."/>
            <person name="Molinier V."/>
            <person name="Miyauchi S."/>
            <person name="Poulain J."/>
            <person name="Riccioni C."/>
            <person name="Rubini A."/>
            <person name="Sitrit Y."/>
            <person name="Splivallo R."/>
            <person name="Traeger S."/>
            <person name="Wang M."/>
            <person name="Zifcakova L."/>
            <person name="Wipf D."/>
            <person name="Zambonelli A."/>
            <person name="Paolocci F."/>
            <person name="Nowrousian M."/>
            <person name="Ottonello S."/>
            <person name="Baldrian P."/>
            <person name="Spatafora J.W."/>
            <person name="Henrissat B."/>
            <person name="Nagy L.G."/>
            <person name="Aury J.M."/>
            <person name="Wincker P."/>
            <person name="Grigoriev I.V."/>
            <person name="Bonfante P."/>
            <person name="Martin F.M."/>
        </authorList>
    </citation>
    <scope>NUCLEOTIDE SEQUENCE [LARGE SCALE GENOMIC DNA]</scope>
    <source>
        <strain evidence="10 11">ATCC MYA-4762</strain>
    </source>
</reference>
<sequence length="591" mass="67281">MRSSTLVADRVSVSVISAMEDRKRAIPHDSSDDPSPPLKRQAVTPASSSTNHQVPQSQEDVIHFQKEAIFRQMLEYKRERNMLENRVEQLDKKATYHDDHIRVMEAWWDQLLDEIRLLAGASEEGGKVYQNGAVLDKFPSSLLFDNVASFSEHLASKRNHIISNLTSLFKTLKATVNGSTSEKIGEFRARIGELLALEKSYLANIERLEKEKEEVTSQLTTATIKYMTAEKRMDRLKSQSLAKIERQAMNNSTTSSDARQECGTTDMSAKDRDIDARMSDGHFADADQARKEAQAIASKQKEEIQQLQADNTRLSEQVTTFTIKFGKLTEEDVASCDVYKNLKLKLEDIITRFNHIEAENANYRKAAEKLEAERTEFKEQILNESQNAVIELQNQLSRVEQDLARVRANRDELIQENSRRARDEHKSGVSREPNEVTDILTLRVAALEHEVERLRIELDRNQGSRLYDSEASKLSYEELLDKFTQLEKAYKALTDELPLLESAFKRAKEVMAKKAKEVDEREASMARLIAEKGKAEQKFFAAMKAKETLQQENRVLKNQNSKSSEIIAQLKDAEKSVTHLVVCCLSVPAIV</sequence>
<comment type="similarity">
    <text evidence="6">Belongs to the BRE1 family.</text>
</comment>
<dbReference type="GO" id="GO:0008270">
    <property type="term" value="F:zinc ion binding"/>
    <property type="evidence" value="ECO:0007669"/>
    <property type="project" value="UniProtKB-KW"/>
</dbReference>
<dbReference type="Pfam" id="PF26095">
    <property type="entry name" value="CC_Bre1"/>
    <property type="match status" value="1"/>
</dbReference>
<comment type="pathway">
    <text evidence="6">Protein modification; protein ubiquitination.</text>
</comment>
<gene>
    <name evidence="10" type="ORF">L211DRAFT_653017</name>
</gene>
<dbReference type="GO" id="GO:0006325">
    <property type="term" value="P:chromatin organization"/>
    <property type="evidence" value="ECO:0007669"/>
    <property type="project" value="UniProtKB-KW"/>
</dbReference>
<dbReference type="OrthoDB" id="654191at2759"/>
<keyword evidence="4 6" id="KW-0862">Zinc</keyword>
<dbReference type="EC" id="2.3.2.27" evidence="6"/>
<evidence type="ECO:0000256" key="4">
    <source>
        <dbReference type="ARBA" id="ARBA00022833"/>
    </source>
</evidence>
<dbReference type="Proteomes" id="UP000267821">
    <property type="component" value="Unassembled WGS sequence"/>
</dbReference>
<proteinExistence type="inferred from homology"/>
<dbReference type="InParanoid" id="A0A3N4LYW7"/>
<accession>A0A3N4LYW7</accession>
<evidence type="ECO:0000256" key="5">
    <source>
        <dbReference type="ARBA" id="ARBA00023242"/>
    </source>
</evidence>
<dbReference type="GO" id="GO:0005634">
    <property type="term" value="C:nucleus"/>
    <property type="evidence" value="ECO:0007669"/>
    <property type="project" value="UniProtKB-SubCell"/>
</dbReference>
<keyword evidence="2 6" id="KW-0479">Metal-binding</keyword>
<keyword evidence="6" id="KW-0808">Transferase</keyword>
<evidence type="ECO:0000256" key="1">
    <source>
        <dbReference type="ARBA" id="ARBA00004123"/>
    </source>
</evidence>
<dbReference type="InterPro" id="IPR058643">
    <property type="entry name" value="BRE1-like_CC"/>
</dbReference>
<dbReference type="PANTHER" id="PTHR23163">
    <property type="entry name" value="RING FINGER PROTEIN-RELATED"/>
    <property type="match status" value="1"/>
</dbReference>
<evidence type="ECO:0000313" key="11">
    <source>
        <dbReference type="Proteomes" id="UP000267821"/>
    </source>
</evidence>
<keyword evidence="5 6" id="KW-0539">Nucleus</keyword>
<dbReference type="GO" id="GO:0016567">
    <property type="term" value="P:protein ubiquitination"/>
    <property type="evidence" value="ECO:0007669"/>
    <property type="project" value="UniProtKB-UniRule"/>
</dbReference>